<name>A0A4R5L1K2_9BURK</name>
<dbReference type="Pfam" id="PF13450">
    <property type="entry name" value="NAD_binding_8"/>
    <property type="match status" value="1"/>
</dbReference>
<dbReference type="AlphaFoldDB" id="A0A4R5L1K2"/>
<dbReference type="SUPFAM" id="SSF54373">
    <property type="entry name" value="FAD-linked reductases, C-terminal domain"/>
    <property type="match status" value="1"/>
</dbReference>
<comment type="caution">
    <text evidence="3">The sequence shown here is derived from an EMBL/GenBank/DDBJ whole genome shotgun (WGS) entry which is preliminary data.</text>
</comment>
<proteinExistence type="inferred from homology"/>
<evidence type="ECO:0000313" key="4">
    <source>
        <dbReference type="Proteomes" id="UP000295606"/>
    </source>
</evidence>
<dbReference type="PANTHER" id="PTHR43563:SF1">
    <property type="entry name" value="AMINE OXIDASE [FLAVIN-CONTAINING] B"/>
    <property type="match status" value="1"/>
</dbReference>
<dbReference type="Proteomes" id="UP000295606">
    <property type="component" value="Unassembled WGS sequence"/>
</dbReference>
<dbReference type="GO" id="GO:0016491">
    <property type="term" value="F:oxidoreductase activity"/>
    <property type="evidence" value="ECO:0007669"/>
    <property type="project" value="InterPro"/>
</dbReference>
<sequence length="377" mass="40613">MRTPRIAIVGGGLSGLYAAFLLQQQGIGDYVLFEARETPGGRILSVSGQETAANGSINGLDRFDLGPTWFWPDIQPQLDSVIRDLGLVRFEQHQIGDMLVERSHDEAPVRVRGYTNEPVSMRLVGGMAALTDALAAELARNSIFTGEAVRGLRLGAHDIEVHSEDSAGLARTTCVDHVLLALPPRLAEATVRFEPPLPPAVAQQWGATPTWMAPHAKYVATYTAPFWREMGLSGEARSARGPLGEIHDASMDEGSAALFGFFAVPANVRRNVPEAALRAHCRAQLTRLFGPLAATPEAELIKDWARDPYTATGDDFDGSSPHLGVAPVNAPSGPWQECVTGIASEWSRQFPGYVAGAIEAACFGVEALAARYRRTFT</sequence>
<dbReference type="InterPro" id="IPR036188">
    <property type="entry name" value="FAD/NAD-bd_sf"/>
</dbReference>
<dbReference type="Gene3D" id="3.50.50.60">
    <property type="entry name" value="FAD/NAD(P)-binding domain"/>
    <property type="match status" value="2"/>
</dbReference>
<dbReference type="OrthoDB" id="3972913at2"/>
<comment type="similarity">
    <text evidence="1">Belongs to the flavin monoamine oxidase family.</text>
</comment>
<accession>A0A4R5L1K2</accession>
<evidence type="ECO:0000313" key="3">
    <source>
        <dbReference type="EMBL" id="TDG02385.1"/>
    </source>
</evidence>
<dbReference type="InterPro" id="IPR050703">
    <property type="entry name" value="Flavin_MAO"/>
</dbReference>
<gene>
    <name evidence="3" type="ORF">E1N52_40060</name>
</gene>
<dbReference type="Gene3D" id="3.90.660.10">
    <property type="match status" value="1"/>
</dbReference>
<protein>
    <submittedName>
        <fullName evidence="3">Amine oxidase</fullName>
    </submittedName>
</protein>
<dbReference type="RefSeq" id="WP_133190314.1">
    <property type="nucleotide sequence ID" value="NZ_SMOD01000064.1"/>
</dbReference>
<feature type="domain" description="Amine oxidase" evidence="2">
    <location>
        <begin position="120"/>
        <end position="362"/>
    </location>
</feature>
<dbReference type="InterPro" id="IPR002937">
    <property type="entry name" value="Amino_oxidase"/>
</dbReference>
<dbReference type="SUPFAM" id="SSF51905">
    <property type="entry name" value="FAD/NAD(P)-binding domain"/>
    <property type="match status" value="1"/>
</dbReference>
<organism evidence="3 4">
    <name type="scientific">Paraburkholderia guartelaensis</name>
    <dbReference type="NCBI Taxonomy" id="2546446"/>
    <lineage>
        <taxon>Bacteria</taxon>
        <taxon>Pseudomonadati</taxon>
        <taxon>Pseudomonadota</taxon>
        <taxon>Betaproteobacteria</taxon>
        <taxon>Burkholderiales</taxon>
        <taxon>Burkholderiaceae</taxon>
        <taxon>Paraburkholderia</taxon>
    </lineage>
</organism>
<dbReference type="PANTHER" id="PTHR43563">
    <property type="entry name" value="AMINE OXIDASE"/>
    <property type="match status" value="1"/>
</dbReference>
<reference evidence="3 4" key="1">
    <citation type="submission" date="2019-03" db="EMBL/GenBank/DDBJ databases">
        <title>Paraburkholderia sp. isolated from native Mimosa gymnas in Guartela State Park, Brazil.</title>
        <authorList>
            <person name="Paulitsch F."/>
            <person name="Hungria M."/>
            <person name="Delamuta J.R.M."/>
            <person name="Ribeiro R.A."/>
            <person name="Dall'Agnol R."/>
            <person name="Silva J.S.B."/>
        </authorList>
    </citation>
    <scope>NUCLEOTIDE SEQUENCE [LARGE SCALE GENOMIC DNA]</scope>
    <source>
        <strain evidence="3 4">CNPSo 3008</strain>
    </source>
</reference>
<dbReference type="EMBL" id="SMOD01000064">
    <property type="protein sequence ID" value="TDG02385.1"/>
    <property type="molecule type" value="Genomic_DNA"/>
</dbReference>
<evidence type="ECO:0000256" key="1">
    <source>
        <dbReference type="ARBA" id="ARBA00005995"/>
    </source>
</evidence>
<dbReference type="Pfam" id="PF01593">
    <property type="entry name" value="Amino_oxidase"/>
    <property type="match status" value="1"/>
</dbReference>
<evidence type="ECO:0000259" key="2">
    <source>
        <dbReference type="Pfam" id="PF01593"/>
    </source>
</evidence>